<keyword evidence="4" id="KW-0378">Hydrolase</keyword>
<dbReference type="InterPro" id="IPR001279">
    <property type="entry name" value="Metallo-B-lactamas"/>
</dbReference>
<dbReference type="SMART" id="SM00849">
    <property type="entry name" value="Lactamase_B"/>
    <property type="match status" value="1"/>
</dbReference>
<evidence type="ECO:0000256" key="1">
    <source>
        <dbReference type="ARBA" id="ARBA00005250"/>
    </source>
</evidence>
<sequence>MQRVAVLSAILLGGVAVTGAVAQGLPGIEEAQQVSENVWRIPGAGGNSVVFVRSDDVVLVDTKLPNSGESILAEIRKFTDKPVTTLINTHSHPDHVGSNAFFAENDGVQVVAQANTAARMREGGGPFPPNRVDTEFTTYRQLGEGEDRVEVYWFGAAHTDGDAFIVFPEDRVMMAGDAYAWHMSGLIDPASGGSMLAMPTTLTAVFYGIDDVDTVIQGHGGTSTWEEFGSYMTFNRGLVQIAEETAQSGGTPEDALAQLESMPSFAIFMGDKMLPGLEYGGTPRGRAYINLMVAFEELRGEEPQLRMGIDPAEIPARTN</sequence>
<reference evidence="4 5" key="1">
    <citation type="submission" date="2019-12" db="EMBL/GenBank/DDBJ databases">
        <authorList>
            <person name="Lee S.D."/>
        </authorList>
    </citation>
    <scope>NUCLEOTIDE SEQUENCE [LARGE SCALE GENOMIC DNA]</scope>
    <source>
        <strain evidence="4 5">GH3-10</strain>
    </source>
</reference>
<feature type="domain" description="Metallo-beta-lactamase" evidence="3">
    <location>
        <begin position="45"/>
        <end position="219"/>
    </location>
</feature>
<comment type="similarity">
    <text evidence="1">Belongs to the metallo-beta-lactamase superfamily. Class-B beta-lactamase family.</text>
</comment>
<dbReference type="GO" id="GO:0017001">
    <property type="term" value="P:antibiotic catabolic process"/>
    <property type="evidence" value="ECO:0007669"/>
    <property type="project" value="UniProtKB-ARBA"/>
</dbReference>
<evidence type="ECO:0000256" key="2">
    <source>
        <dbReference type="SAM" id="SignalP"/>
    </source>
</evidence>
<evidence type="ECO:0000313" key="4">
    <source>
        <dbReference type="EMBL" id="MWV28611.1"/>
    </source>
</evidence>
<dbReference type="Gene3D" id="3.60.15.10">
    <property type="entry name" value="Ribonuclease Z/Hydroxyacylglutathione hydrolase-like"/>
    <property type="match status" value="1"/>
</dbReference>
<dbReference type="GO" id="GO:0016787">
    <property type="term" value="F:hydrolase activity"/>
    <property type="evidence" value="ECO:0007669"/>
    <property type="project" value="UniProtKB-KW"/>
</dbReference>
<dbReference type="AlphaFoldDB" id="A0A844XDI2"/>
<feature type="chain" id="PRO_5032810245" evidence="2">
    <location>
        <begin position="23"/>
        <end position="319"/>
    </location>
</feature>
<reference evidence="4 5" key="2">
    <citation type="submission" date="2020-02" db="EMBL/GenBank/DDBJ databases">
        <title>Erythrobacter dongmakensis sp. nov., isolated from a tidal mudflat.</title>
        <authorList>
            <person name="Kim I.S."/>
        </authorList>
    </citation>
    <scope>NUCLEOTIDE SEQUENCE [LARGE SCALE GENOMIC DNA]</scope>
    <source>
        <strain evidence="4 5">GH3-10</strain>
    </source>
</reference>
<dbReference type="SUPFAM" id="SSF56281">
    <property type="entry name" value="Metallo-hydrolase/oxidoreductase"/>
    <property type="match status" value="1"/>
</dbReference>
<dbReference type="PANTHER" id="PTHR42951">
    <property type="entry name" value="METALLO-BETA-LACTAMASE DOMAIN-CONTAINING"/>
    <property type="match status" value="1"/>
</dbReference>
<dbReference type="InterPro" id="IPR036866">
    <property type="entry name" value="RibonucZ/Hydroxyglut_hydro"/>
</dbReference>
<accession>A0A844XDI2</accession>
<protein>
    <submittedName>
        <fullName evidence="4">MBL fold metallo-hydrolase</fullName>
    </submittedName>
</protein>
<dbReference type="PANTHER" id="PTHR42951:SF4">
    <property type="entry name" value="ACYL-COENZYME A THIOESTERASE MBLAC2"/>
    <property type="match status" value="1"/>
</dbReference>
<name>A0A844XDI2_9SPHN</name>
<dbReference type="InterPro" id="IPR050855">
    <property type="entry name" value="NDM-1-like"/>
</dbReference>
<proteinExistence type="inferred from homology"/>
<dbReference type="EMBL" id="WUBR01000002">
    <property type="protein sequence ID" value="MWV28611.1"/>
    <property type="molecule type" value="Genomic_DNA"/>
</dbReference>
<evidence type="ECO:0000313" key="5">
    <source>
        <dbReference type="Proteomes" id="UP000461409"/>
    </source>
</evidence>
<keyword evidence="5" id="KW-1185">Reference proteome</keyword>
<keyword evidence="2" id="KW-0732">Signal</keyword>
<feature type="signal peptide" evidence="2">
    <location>
        <begin position="1"/>
        <end position="22"/>
    </location>
</feature>
<evidence type="ECO:0000259" key="3">
    <source>
        <dbReference type="SMART" id="SM00849"/>
    </source>
</evidence>
<dbReference type="RefSeq" id="WP_160486194.1">
    <property type="nucleotide sequence ID" value="NZ_WUBR01000002.1"/>
</dbReference>
<organism evidence="4 5">
    <name type="scientific">Aurantiacibacter rhizosphaerae</name>
    <dbReference type="NCBI Taxonomy" id="2691582"/>
    <lineage>
        <taxon>Bacteria</taxon>
        <taxon>Pseudomonadati</taxon>
        <taxon>Pseudomonadota</taxon>
        <taxon>Alphaproteobacteria</taxon>
        <taxon>Sphingomonadales</taxon>
        <taxon>Erythrobacteraceae</taxon>
        <taxon>Aurantiacibacter</taxon>
    </lineage>
</organism>
<dbReference type="CDD" id="cd16282">
    <property type="entry name" value="metallo-hydrolase-like_MBL-fold"/>
    <property type="match status" value="1"/>
</dbReference>
<dbReference type="Pfam" id="PF00753">
    <property type="entry name" value="Lactamase_B"/>
    <property type="match status" value="1"/>
</dbReference>
<gene>
    <name evidence="4" type="ORF">GRF63_11915</name>
</gene>
<comment type="caution">
    <text evidence="4">The sequence shown here is derived from an EMBL/GenBank/DDBJ whole genome shotgun (WGS) entry which is preliminary data.</text>
</comment>
<dbReference type="Proteomes" id="UP000461409">
    <property type="component" value="Unassembled WGS sequence"/>
</dbReference>